<dbReference type="Gene3D" id="3.40.50.300">
    <property type="entry name" value="P-loop containing nucleotide triphosphate hydrolases"/>
    <property type="match status" value="1"/>
</dbReference>
<comment type="similarity">
    <text evidence="3">Belongs to the KTI12 family.</text>
</comment>
<dbReference type="CDD" id="cd02019">
    <property type="entry name" value="NK"/>
    <property type="match status" value="1"/>
</dbReference>
<accession>A0ABR1K640</accession>
<dbReference type="Proteomes" id="UP001498398">
    <property type="component" value="Unassembled WGS sequence"/>
</dbReference>
<evidence type="ECO:0000313" key="4">
    <source>
        <dbReference type="EMBL" id="KAK7472612.1"/>
    </source>
</evidence>
<dbReference type="InterPro" id="IPR027417">
    <property type="entry name" value="P-loop_NTPase"/>
</dbReference>
<gene>
    <name evidence="4" type="primary">KTI12</name>
    <name evidence="4" type="ORF">VKT23_000725</name>
</gene>
<dbReference type="Pfam" id="PF08433">
    <property type="entry name" value="KTI12"/>
    <property type="match status" value="1"/>
</dbReference>
<dbReference type="PANTHER" id="PTHR12435">
    <property type="match status" value="1"/>
</dbReference>
<evidence type="ECO:0000256" key="1">
    <source>
        <dbReference type="ARBA" id="ARBA00022741"/>
    </source>
</evidence>
<keyword evidence="2" id="KW-0067">ATP-binding</keyword>
<proteinExistence type="inferred from homology"/>
<evidence type="ECO:0000256" key="2">
    <source>
        <dbReference type="ARBA" id="ARBA00022840"/>
    </source>
</evidence>
<evidence type="ECO:0000256" key="3">
    <source>
        <dbReference type="ARBA" id="ARBA00025768"/>
    </source>
</evidence>
<dbReference type="EMBL" id="JBANRG010000001">
    <property type="protein sequence ID" value="KAK7472612.1"/>
    <property type="molecule type" value="Genomic_DNA"/>
</dbReference>
<sequence>MAVASPLSPWSSFRSFICTTNNSDEMSLITVTGYPASGKSTRASQLKAFLDSRHNNVLLLSDHSLNISRDVYSDSRAEKAARGTLFSSMQRLMSPNAILIVDAPNYIKGFRYQMYCAARELKLRVCTIHVVAKDEQCREWNAARSDGEKYTNETLENLMQRYEEPSSMVRWDSPLFTVLWSDEQMPLQAIWEAISEGTVKPPNSGTVAVSKAPSDALLTLEKTALSIITELMNIQDGYGGTVKLSAQIQLPPRRLTLPELQRLKRQFVQVHKKAITLGTVEKGSVDWDENKIAHKFVVYLEEHLKH</sequence>
<keyword evidence="5" id="KW-1185">Reference proteome</keyword>
<comment type="caution">
    <text evidence="4">The sequence shown here is derived from an EMBL/GenBank/DDBJ whole genome shotgun (WGS) entry which is preliminary data.</text>
</comment>
<reference evidence="4 5" key="1">
    <citation type="submission" date="2024-01" db="EMBL/GenBank/DDBJ databases">
        <title>A draft genome for the cacao thread blight pathogen Marasmiellus scandens.</title>
        <authorList>
            <person name="Baruah I.K."/>
            <person name="Leung J."/>
            <person name="Bukari Y."/>
            <person name="Amoako-Attah I."/>
            <person name="Meinhardt L.W."/>
            <person name="Bailey B.A."/>
            <person name="Cohen S.P."/>
        </authorList>
    </citation>
    <scope>NUCLEOTIDE SEQUENCE [LARGE SCALE GENOMIC DNA]</scope>
    <source>
        <strain evidence="4 5">GH-19</strain>
    </source>
</reference>
<evidence type="ECO:0000313" key="5">
    <source>
        <dbReference type="Proteomes" id="UP001498398"/>
    </source>
</evidence>
<organism evidence="4 5">
    <name type="scientific">Marasmiellus scandens</name>
    <dbReference type="NCBI Taxonomy" id="2682957"/>
    <lineage>
        <taxon>Eukaryota</taxon>
        <taxon>Fungi</taxon>
        <taxon>Dikarya</taxon>
        <taxon>Basidiomycota</taxon>
        <taxon>Agaricomycotina</taxon>
        <taxon>Agaricomycetes</taxon>
        <taxon>Agaricomycetidae</taxon>
        <taxon>Agaricales</taxon>
        <taxon>Marasmiineae</taxon>
        <taxon>Omphalotaceae</taxon>
        <taxon>Marasmiellus</taxon>
    </lineage>
</organism>
<protein>
    <submittedName>
        <fullName evidence="4">Kti12, chromatin associated</fullName>
    </submittedName>
</protein>
<keyword evidence="1" id="KW-0547">Nucleotide-binding</keyword>
<name>A0ABR1K640_9AGAR</name>
<dbReference type="SUPFAM" id="SSF52540">
    <property type="entry name" value="P-loop containing nucleoside triphosphate hydrolases"/>
    <property type="match status" value="1"/>
</dbReference>
<dbReference type="InterPro" id="IPR013641">
    <property type="entry name" value="KTI12/PSTK"/>
</dbReference>